<gene>
    <name evidence="2" type="ORF">BN2476_210060</name>
</gene>
<feature type="domain" description="FAD-dependent urate hydroxylase HpyO/Asp monooxygenase CreE-like FAD/NAD(P)-binding" evidence="1">
    <location>
        <begin position="17"/>
        <end position="180"/>
    </location>
</feature>
<dbReference type="InterPro" id="IPR052189">
    <property type="entry name" value="L-asp_N-monooxygenase_NS-form"/>
</dbReference>
<accession>A0A1N7RVK0</accession>
<dbReference type="InterPro" id="IPR038732">
    <property type="entry name" value="HpyO/CreE_NAD-binding"/>
</dbReference>
<reference evidence="2" key="1">
    <citation type="submission" date="2016-12" db="EMBL/GenBank/DDBJ databases">
        <authorList>
            <person name="Moulin L."/>
        </authorList>
    </citation>
    <scope>NUCLEOTIDE SEQUENCE [LARGE SCALE GENOMIC DNA]</scope>
    <source>
        <strain evidence="2">STM 7183</strain>
    </source>
</reference>
<evidence type="ECO:0000313" key="2">
    <source>
        <dbReference type="EMBL" id="SIT39138.1"/>
    </source>
</evidence>
<name>A0A1N7RVK0_9BURK</name>
<sequence>MPRCVEPVMNASISTVAVVGGGSVATSFLYQLLHALEPNPTLKLRVLIFEPAESIGPGQAYQADANSNLLNIPASAMSAIANERDDFVRWLRSRSVRYLASFGVSEIDPKDVYPRPLFGAYLRDVYRRCQRKARALGVALEHVRARVYDVEAPAHGTAVRIVTDSGNGYVAQRAVLCNGNLPSVAFADLHGDARYFNSPYPVSELTSRIGCYDSVCIVGTSLSAVDAIVALARGGHRGRIVGVSRNGRLPSVKSPHNPSLSLAALCPAALDRVLEGRSGATLEDVGAMLHSALVAAGGAYDPADILGPRDADALAALSDELVRARSGPRLWQAVAASTNECIENLWRALGDTERQRFLRDFRSLWMARRATFPLRNAEQIVERLASGQLSIFDGFAGLHRPRNDGPLHMRRACKDGGFDSIECDWVINATSFSTSTRDTSDPLIRMLVQRGLAREDAAGGVALDFDTGCLVTARGVVEPRISLIGSLATGAYFWTTSMEINARLADGQAQALAASIRKAGMARVA</sequence>
<dbReference type="Gene3D" id="3.50.50.60">
    <property type="entry name" value="FAD/NAD(P)-binding domain"/>
    <property type="match status" value="1"/>
</dbReference>
<dbReference type="AlphaFoldDB" id="A0A1N7RVK0"/>
<dbReference type="PANTHER" id="PTHR40254">
    <property type="entry name" value="BLR0577 PROTEIN"/>
    <property type="match status" value="1"/>
</dbReference>
<dbReference type="EMBL" id="CYGY02000021">
    <property type="protein sequence ID" value="SIT39138.1"/>
    <property type="molecule type" value="Genomic_DNA"/>
</dbReference>
<dbReference type="SUPFAM" id="SSF51905">
    <property type="entry name" value="FAD/NAD(P)-binding domain"/>
    <property type="match status" value="2"/>
</dbReference>
<organism evidence="2 3">
    <name type="scientific">Paraburkholderia piptadeniae</name>
    <dbReference type="NCBI Taxonomy" id="1701573"/>
    <lineage>
        <taxon>Bacteria</taxon>
        <taxon>Pseudomonadati</taxon>
        <taxon>Pseudomonadota</taxon>
        <taxon>Betaproteobacteria</taxon>
        <taxon>Burkholderiales</taxon>
        <taxon>Burkholderiaceae</taxon>
        <taxon>Paraburkholderia</taxon>
    </lineage>
</organism>
<comment type="caution">
    <text evidence="2">The sequence shown here is derived from an EMBL/GenBank/DDBJ whole genome shotgun (WGS) entry which is preliminary data.</text>
</comment>
<dbReference type="Pfam" id="PF13454">
    <property type="entry name" value="NAD_binding_9"/>
    <property type="match status" value="1"/>
</dbReference>
<dbReference type="Proteomes" id="UP000195569">
    <property type="component" value="Unassembled WGS sequence"/>
</dbReference>
<dbReference type="InterPro" id="IPR036188">
    <property type="entry name" value="FAD/NAD-bd_sf"/>
</dbReference>
<dbReference type="PANTHER" id="PTHR40254:SF1">
    <property type="entry name" value="BLR0577 PROTEIN"/>
    <property type="match status" value="1"/>
</dbReference>
<proteinExistence type="predicted"/>
<keyword evidence="3" id="KW-1185">Reference proteome</keyword>
<evidence type="ECO:0000259" key="1">
    <source>
        <dbReference type="Pfam" id="PF13454"/>
    </source>
</evidence>
<protein>
    <recommendedName>
        <fullName evidence="1">FAD-dependent urate hydroxylase HpyO/Asp monooxygenase CreE-like FAD/NAD(P)-binding domain-containing protein</fullName>
    </recommendedName>
</protein>
<evidence type="ECO:0000313" key="3">
    <source>
        <dbReference type="Proteomes" id="UP000195569"/>
    </source>
</evidence>